<dbReference type="GO" id="GO:0007155">
    <property type="term" value="P:cell adhesion"/>
    <property type="evidence" value="ECO:0007669"/>
    <property type="project" value="TreeGrafter"/>
</dbReference>
<feature type="domain" description="FAS1" evidence="2">
    <location>
        <begin position="240"/>
        <end position="371"/>
    </location>
</feature>
<proteinExistence type="predicted"/>
<dbReference type="InterPro" id="IPR050904">
    <property type="entry name" value="Adhesion/Biosynth-related"/>
</dbReference>
<feature type="chain" id="PRO_5043729791" description="FAS1 domain-containing protein" evidence="1">
    <location>
        <begin position="30"/>
        <end position="671"/>
    </location>
</feature>
<dbReference type="GO" id="GO:0031012">
    <property type="term" value="C:extracellular matrix"/>
    <property type="evidence" value="ECO:0007669"/>
    <property type="project" value="TreeGrafter"/>
</dbReference>
<dbReference type="Proteomes" id="UP001497497">
    <property type="component" value="Unassembled WGS sequence"/>
</dbReference>
<dbReference type="InterPro" id="IPR036378">
    <property type="entry name" value="FAS1_dom_sf"/>
</dbReference>
<evidence type="ECO:0000313" key="3">
    <source>
        <dbReference type="EMBL" id="CAL1531397.1"/>
    </source>
</evidence>
<organism evidence="3 4">
    <name type="scientific">Lymnaea stagnalis</name>
    <name type="common">Great pond snail</name>
    <name type="synonym">Helix stagnalis</name>
    <dbReference type="NCBI Taxonomy" id="6523"/>
    <lineage>
        <taxon>Eukaryota</taxon>
        <taxon>Metazoa</taxon>
        <taxon>Spiralia</taxon>
        <taxon>Lophotrochozoa</taxon>
        <taxon>Mollusca</taxon>
        <taxon>Gastropoda</taxon>
        <taxon>Heterobranchia</taxon>
        <taxon>Euthyneura</taxon>
        <taxon>Panpulmonata</taxon>
        <taxon>Hygrophila</taxon>
        <taxon>Lymnaeoidea</taxon>
        <taxon>Lymnaeidae</taxon>
        <taxon>Lymnaea</taxon>
    </lineage>
</organism>
<dbReference type="PANTHER" id="PTHR10900">
    <property type="entry name" value="PERIOSTIN-RELATED"/>
    <property type="match status" value="1"/>
</dbReference>
<dbReference type="GO" id="GO:0005615">
    <property type="term" value="C:extracellular space"/>
    <property type="evidence" value="ECO:0007669"/>
    <property type="project" value="TreeGrafter"/>
</dbReference>
<protein>
    <recommendedName>
        <fullName evidence="2">FAS1 domain-containing protein</fullName>
    </recommendedName>
</protein>
<gene>
    <name evidence="3" type="ORF">GSLYS_00005492001</name>
</gene>
<dbReference type="PANTHER" id="PTHR10900:SF114">
    <property type="entry name" value="FAS1 DOMAIN-CONTAINING PROTEIN"/>
    <property type="match status" value="1"/>
</dbReference>
<dbReference type="Gene3D" id="2.30.180.10">
    <property type="entry name" value="FAS1 domain"/>
    <property type="match status" value="4"/>
</dbReference>
<feature type="signal peptide" evidence="1">
    <location>
        <begin position="1"/>
        <end position="29"/>
    </location>
</feature>
<dbReference type="GO" id="GO:0050839">
    <property type="term" value="F:cell adhesion molecule binding"/>
    <property type="evidence" value="ECO:0007669"/>
    <property type="project" value="TreeGrafter"/>
</dbReference>
<accession>A0AAV2HC83</accession>
<keyword evidence="1" id="KW-0732">Signal</keyword>
<reference evidence="3 4" key="1">
    <citation type="submission" date="2024-04" db="EMBL/GenBank/DDBJ databases">
        <authorList>
            <consortium name="Genoscope - CEA"/>
            <person name="William W."/>
        </authorList>
    </citation>
    <scope>NUCLEOTIDE SEQUENCE [LARGE SCALE GENOMIC DNA]</scope>
</reference>
<evidence type="ECO:0000259" key="2">
    <source>
        <dbReference type="PROSITE" id="PS50213"/>
    </source>
</evidence>
<dbReference type="InterPro" id="IPR000782">
    <property type="entry name" value="FAS1_domain"/>
</dbReference>
<dbReference type="AlphaFoldDB" id="A0AAV2HC83"/>
<keyword evidence="4" id="KW-1185">Reference proteome</keyword>
<dbReference type="SMART" id="SM00554">
    <property type="entry name" value="FAS1"/>
    <property type="match status" value="4"/>
</dbReference>
<feature type="domain" description="FAS1" evidence="2">
    <location>
        <begin position="510"/>
        <end position="645"/>
    </location>
</feature>
<dbReference type="EMBL" id="CAXITT010000087">
    <property type="protein sequence ID" value="CAL1531397.1"/>
    <property type="molecule type" value="Genomic_DNA"/>
</dbReference>
<feature type="domain" description="FAS1" evidence="2">
    <location>
        <begin position="102"/>
        <end position="234"/>
    </location>
</feature>
<feature type="domain" description="FAS1" evidence="2">
    <location>
        <begin position="375"/>
        <end position="506"/>
    </location>
</feature>
<sequence length="671" mass="74192">MQSMTPARLITSASHALLVCLLLGGGVVGDRRKRQAQPLSNGAPGPNMCKIQHVVGSNDKYFTHCVAKHLKLICERPTYERWECCSGFTRKGRDPGCPVEKPLGNVMETAKDLKLTRFVQLAEKSDLSFDLSNYGPYTAFIPTDEAIAAASPRTASALSSSNTDHPLLSYHVAPGRLNISTFRDRDQELVTLHGGDKIRVNKYAYGVATVNCARIIRPDELATNGVVHVIDKVITPLDVYGTLAERVAADDHFSQFNLAMLVSDMANKLKAKKTSFTVLAPTDKAFAKLPRDVLTRILSDADTAEKVLERHIIRGVYCADAIVVSVGLKTLDNARLLFRCKRDGLLVNDARVVFPDMVASNGVLHGIDTVLLPDYVKSASDILNEMSMETFLELASMAGLNDTLDDSNVTIFSPTDTAFKALPRGFLAAMKNNASELEKLIKYHTVSGRVTDENVIGDTTLPTRAGLALKVKVKITRKGMTVDKAIVDSETRECKDAVIHKIHKVLVPTEKSLLQLLEDDPDMSEFLKMLHQSGIAEMLLPDGSYTLTAPNNRAFSKLNEKQLQKIIENPIRLKKFVQRHVLPQVILKCTIPDPGIYTMISMQLDATDFAFGGPPKKLYVNKHAVVVSDDILASNGVLYKIDHVLPCSCEPTLRTDRGHYINDHRYRRLRY</sequence>
<evidence type="ECO:0000256" key="1">
    <source>
        <dbReference type="SAM" id="SignalP"/>
    </source>
</evidence>
<evidence type="ECO:0000313" key="4">
    <source>
        <dbReference type="Proteomes" id="UP001497497"/>
    </source>
</evidence>
<dbReference type="SUPFAM" id="SSF82153">
    <property type="entry name" value="FAS1 domain"/>
    <property type="match status" value="4"/>
</dbReference>
<comment type="caution">
    <text evidence="3">The sequence shown here is derived from an EMBL/GenBank/DDBJ whole genome shotgun (WGS) entry which is preliminary data.</text>
</comment>
<name>A0AAV2HC83_LYMST</name>
<dbReference type="GO" id="GO:0030198">
    <property type="term" value="P:extracellular matrix organization"/>
    <property type="evidence" value="ECO:0007669"/>
    <property type="project" value="TreeGrafter"/>
</dbReference>
<dbReference type="FunFam" id="2.30.180.10:FF:000032">
    <property type="entry name" value="Fasciclin domain-containing protein, putative"/>
    <property type="match status" value="1"/>
</dbReference>
<dbReference type="PROSITE" id="PS50213">
    <property type="entry name" value="FAS1"/>
    <property type="match status" value="4"/>
</dbReference>
<dbReference type="Pfam" id="PF02469">
    <property type="entry name" value="Fasciclin"/>
    <property type="match status" value="4"/>
</dbReference>